<protein>
    <submittedName>
        <fullName evidence="4">Glucose-6-phosphate isomerase</fullName>
    </submittedName>
</protein>
<keyword evidence="5" id="KW-1185">Reference proteome</keyword>
<evidence type="ECO:0000313" key="5">
    <source>
        <dbReference type="Proteomes" id="UP001500266"/>
    </source>
</evidence>
<evidence type="ECO:0000313" key="4">
    <source>
        <dbReference type="EMBL" id="GAA3509289.1"/>
    </source>
</evidence>
<evidence type="ECO:0000256" key="2">
    <source>
        <dbReference type="ARBA" id="ARBA00023152"/>
    </source>
</evidence>
<dbReference type="InterPro" id="IPR046348">
    <property type="entry name" value="SIS_dom_sf"/>
</dbReference>
<sequence>MPTVTAVVTAGGVSVTIRGAVVDESETILSRLVSDGVPRSLSSGHAGLWGPDAAPEASRRLGWLRLPGRSRVLPARLAELAGAARDAGLDRVVLAGVGGAALAPEAIARARGVPLTVLDTTDPLEVGRALDGDLRRTLVVVADPSGGDVQTDALRRVFQAAFGAAGIAGADLARHFAVVTDPGSPLAEAAGAAGYRLLPAPGDVGGRYAALSALGLAPEALAGADAAGLLAEAAELVPVLAQPYENPALALGAVLGASALVGRDKLAVAEGGSGLRGLGGWIEHLVAESTGKDGRGVLPVVVEGVDAPGFEPADDVRRVVLGARPGDAAARGPSGEDAALSVSGPLGAQFLLWQYATAVACRVLGVNPFDQPDVRASERNTAALLRAEEGLAPTVISRVPALVCGEVEVHAPEELVRGATDLTGVLEGLLEAVPDGGYLAVMAYLDREGDAAAADLRGLLAARGAAVRKRPAPVTFGWGPRLLHTTGQYHKGGPQNGVFLQLTGESPRDVAVPGRPYSLRELQLAQAFGDLRALRSVGRPAVRLHLRDRAAGLARLAAALTG</sequence>
<name>A0ABP6UJ37_9ACTN</name>
<dbReference type="Gene3D" id="3.40.50.10490">
    <property type="entry name" value="Glucose-6-phosphate isomerase like protein, domain 1"/>
    <property type="match status" value="1"/>
</dbReference>
<reference evidence="5" key="1">
    <citation type="journal article" date="2019" name="Int. J. Syst. Evol. Microbiol.">
        <title>The Global Catalogue of Microorganisms (GCM) 10K type strain sequencing project: providing services to taxonomists for standard genome sequencing and annotation.</title>
        <authorList>
            <consortium name="The Broad Institute Genomics Platform"/>
            <consortium name="The Broad Institute Genome Sequencing Center for Infectious Disease"/>
            <person name="Wu L."/>
            <person name="Ma J."/>
        </authorList>
    </citation>
    <scope>NUCLEOTIDE SEQUENCE [LARGE SCALE GENOMIC DNA]</scope>
    <source>
        <strain evidence="5">JCM 17316</strain>
    </source>
</reference>
<organism evidence="4 5">
    <name type="scientific">Actinomadura keratinilytica</name>
    <dbReference type="NCBI Taxonomy" id="547461"/>
    <lineage>
        <taxon>Bacteria</taxon>
        <taxon>Bacillati</taxon>
        <taxon>Actinomycetota</taxon>
        <taxon>Actinomycetes</taxon>
        <taxon>Streptosporangiales</taxon>
        <taxon>Thermomonosporaceae</taxon>
        <taxon>Actinomadura</taxon>
    </lineage>
</organism>
<dbReference type="PROSITE" id="PS51463">
    <property type="entry name" value="P_GLUCOSE_ISOMERASE_3"/>
    <property type="match status" value="1"/>
</dbReference>
<comment type="caution">
    <text evidence="4">The sequence shown here is derived from an EMBL/GenBank/DDBJ whole genome shotgun (WGS) entry which is preliminary data.</text>
</comment>
<dbReference type="PRINTS" id="PR00662">
    <property type="entry name" value="G6PISOMERASE"/>
</dbReference>
<gene>
    <name evidence="4" type="ORF">GCM10022416_63650</name>
</gene>
<dbReference type="SUPFAM" id="SSF53697">
    <property type="entry name" value="SIS domain"/>
    <property type="match status" value="1"/>
</dbReference>
<evidence type="ECO:0000256" key="1">
    <source>
        <dbReference type="ARBA" id="ARBA00022432"/>
    </source>
</evidence>
<keyword evidence="3 4" id="KW-0413">Isomerase</keyword>
<dbReference type="GO" id="GO:0016853">
    <property type="term" value="F:isomerase activity"/>
    <property type="evidence" value="ECO:0007669"/>
    <property type="project" value="UniProtKB-KW"/>
</dbReference>
<keyword evidence="1" id="KW-0312">Gluconeogenesis</keyword>
<dbReference type="Proteomes" id="UP001500266">
    <property type="component" value="Unassembled WGS sequence"/>
</dbReference>
<dbReference type="InterPro" id="IPR001672">
    <property type="entry name" value="G6P_Isomerase"/>
</dbReference>
<dbReference type="PANTHER" id="PTHR11469">
    <property type="entry name" value="GLUCOSE-6-PHOSPHATE ISOMERASE"/>
    <property type="match status" value="1"/>
</dbReference>
<keyword evidence="2" id="KW-0324">Glycolysis</keyword>
<proteinExistence type="predicted"/>
<dbReference type="EMBL" id="BAABDO010000229">
    <property type="protein sequence ID" value="GAA3509289.1"/>
    <property type="molecule type" value="Genomic_DNA"/>
</dbReference>
<evidence type="ECO:0000256" key="3">
    <source>
        <dbReference type="ARBA" id="ARBA00023235"/>
    </source>
</evidence>
<accession>A0ABP6UJ37</accession>
<dbReference type="PANTHER" id="PTHR11469:SF1">
    <property type="entry name" value="GLUCOSE-6-PHOSPHATE ISOMERASE"/>
    <property type="match status" value="1"/>
</dbReference>
<dbReference type="RefSeq" id="WP_345025577.1">
    <property type="nucleotide sequence ID" value="NZ_BAABDO010000229.1"/>
</dbReference>